<dbReference type="OMA" id="ATYMFKE"/>
<evidence type="ECO:0000313" key="12">
    <source>
        <dbReference type="EMBL" id="CAD8191755.1"/>
    </source>
</evidence>
<evidence type="ECO:0000259" key="11">
    <source>
        <dbReference type="Pfam" id="PF00999"/>
    </source>
</evidence>
<proteinExistence type="inferred from homology"/>
<keyword evidence="7 10" id="KW-0472">Membrane</keyword>
<evidence type="ECO:0000256" key="6">
    <source>
        <dbReference type="ARBA" id="ARBA00023065"/>
    </source>
</evidence>
<feature type="transmembrane region" description="Helical" evidence="10">
    <location>
        <begin position="299"/>
        <end position="318"/>
    </location>
</feature>
<keyword evidence="5" id="KW-0915">Sodium</keyword>
<dbReference type="GO" id="GO:0005886">
    <property type="term" value="C:plasma membrane"/>
    <property type="evidence" value="ECO:0007669"/>
    <property type="project" value="TreeGrafter"/>
</dbReference>
<protein>
    <recommendedName>
        <fullName evidence="9">Sodium/hydrogen exchanger</fullName>
    </recommendedName>
</protein>
<accession>A0A8S1WTL8</accession>
<keyword evidence="4 10" id="KW-1133">Transmembrane helix</keyword>
<dbReference type="InterPro" id="IPR004709">
    <property type="entry name" value="NaH_exchanger"/>
</dbReference>
<evidence type="ECO:0000256" key="8">
    <source>
        <dbReference type="ARBA" id="ARBA00023201"/>
    </source>
</evidence>
<dbReference type="EMBL" id="CAJJDP010000100">
    <property type="protein sequence ID" value="CAD8191755.1"/>
    <property type="molecule type" value="Genomic_DNA"/>
</dbReference>
<gene>
    <name evidence="12" type="ORF">POCTA_138.1.T1000165</name>
</gene>
<keyword evidence="2 9" id="KW-0813">Transport</keyword>
<reference evidence="12" key="1">
    <citation type="submission" date="2021-01" db="EMBL/GenBank/DDBJ databases">
        <authorList>
            <consortium name="Genoscope - CEA"/>
            <person name="William W."/>
        </authorList>
    </citation>
    <scope>NUCLEOTIDE SEQUENCE</scope>
</reference>
<evidence type="ECO:0000256" key="5">
    <source>
        <dbReference type="ARBA" id="ARBA00023053"/>
    </source>
</evidence>
<feature type="transmembrane region" description="Helical" evidence="10">
    <location>
        <begin position="203"/>
        <end position="226"/>
    </location>
</feature>
<feature type="transmembrane region" description="Helical" evidence="10">
    <location>
        <begin position="324"/>
        <end position="352"/>
    </location>
</feature>
<comment type="similarity">
    <text evidence="9">Belongs to the monovalent cation:proton antiporter 1 (CPA1) transporter (TC 2.A.36) family.</text>
</comment>
<evidence type="ECO:0000256" key="2">
    <source>
        <dbReference type="ARBA" id="ARBA00022448"/>
    </source>
</evidence>
<dbReference type="PANTHER" id="PTHR10110:SF187">
    <property type="entry name" value="SODIUM_HYDROGEN EXCHANGER"/>
    <property type="match status" value="1"/>
</dbReference>
<evidence type="ECO:0000256" key="7">
    <source>
        <dbReference type="ARBA" id="ARBA00023136"/>
    </source>
</evidence>
<comment type="subcellular location">
    <subcellularLocation>
        <location evidence="1">Membrane</location>
        <topology evidence="1">Multi-pass membrane protein</topology>
    </subcellularLocation>
</comment>
<evidence type="ECO:0000256" key="4">
    <source>
        <dbReference type="ARBA" id="ARBA00022989"/>
    </source>
</evidence>
<dbReference type="Pfam" id="PF00999">
    <property type="entry name" value="Na_H_Exchanger"/>
    <property type="match status" value="1"/>
</dbReference>
<dbReference type="GO" id="GO:0015386">
    <property type="term" value="F:potassium:proton antiporter activity"/>
    <property type="evidence" value="ECO:0007669"/>
    <property type="project" value="TreeGrafter"/>
</dbReference>
<keyword evidence="8 9" id="KW-0739">Sodium transport</keyword>
<comment type="caution">
    <text evidence="12">The sequence shown here is derived from an EMBL/GenBank/DDBJ whole genome shotgun (WGS) entry which is preliminary data.</text>
</comment>
<evidence type="ECO:0000256" key="10">
    <source>
        <dbReference type="SAM" id="Phobius"/>
    </source>
</evidence>
<feature type="transmembrane region" description="Helical" evidence="10">
    <location>
        <begin position="102"/>
        <end position="124"/>
    </location>
</feature>
<dbReference type="InterPro" id="IPR006153">
    <property type="entry name" value="Cation/H_exchanger_TM"/>
</dbReference>
<dbReference type="Proteomes" id="UP000683925">
    <property type="component" value="Unassembled WGS sequence"/>
</dbReference>
<dbReference type="InterPro" id="IPR018422">
    <property type="entry name" value="Cation/H_exchanger_CPA1"/>
</dbReference>
<dbReference type="NCBIfam" id="TIGR00840">
    <property type="entry name" value="b_cpa1"/>
    <property type="match status" value="1"/>
</dbReference>
<keyword evidence="13" id="KW-1185">Reference proteome</keyword>
<keyword evidence="9" id="KW-0050">Antiport</keyword>
<organism evidence="12 13">
    <name type="scientific">Paramecium octaurelia</name>
    <dbReference type="NCBI Taxonomy" id="43137"/>
    <lineage>
        <taxon>Eukaryota</taxon>
        <taxon>Sar</taxon>
        <taxon>Alveolata</taxon>
        <taxon>Ciliophora</taxon>
        <taxon>Intramacronucleata</taxon>
        <taxon>Oligohymenophorea</taxon>
        <taxon>Peniculida</taxon>
        <taxon>Parameciidae</taxon>
        <taxon>Paramecium</taxon>
    </lineage>
</organism>
<sequence length="487" mass="54996">MDVQILCNAILFMLTLLVINEVLTNYWMNNRYLKNYLNNTIITALIGIAAGLFLLFIDKSSLLQEYRQGFSQFFLIVLLPPILFESSINMEKALFFQNFGSIVMYAVIGTLIATFVTAFSLQLVGLLVSKLSLTSSYAFGSLISSTDPVAVLAIFKQLDADKHVHILLYGESILNDAISLLLYEISQRMWNQEVVGYGEALKLFLTMFFVSIAIGVIIGVLCAYILKVKEEVSYETEHIEVSVTVIIPWVCYLISQAVGYSGIVSIVFCGIVMAKYALPNLSDSGKELLNKFYHILSYNFENLVFLFIGIGVVGYDLAWNQMGIVLAISSILIVIVARFLNITLVSFVLNRYRHDNFIKPNHQRAMWFCGLRGAMAYALALDAADNFKEEGEIILTMTVIIIALNIFVQGSALQYVLEKCDIQEKPKENSSEINVKDFQSESGMRVVYQKGWAHRMKDCLEKCDEKVFQEFLVKKRELTPVRQAESH</sequence>
<feature type="transmembrane region" description="Helical" evidence="10">
    <location>
        <begin position="69"/>
        <end position="90"/>
    </location>
</feature>
<keyword evidence="3 9" id="KW-0812">Transmembrane</keyword>
<dbReference type="AlphaFoldDB" id="A0A8S1WTL8"/>
<feature type="transmembrane region" description="Helical" evidence="10">
    <location>
        <begin position="36"/>
        <end position="57"/>
    </location>
</feature>
<evidence type="ECO:0000313" key="13">
    <source>
        <dbReference type="Proteomes" id="UP000683925"/>
    </source>
</evidence>
<feature type="transmembrane region" description="Helical" evidence="10">
    <location>
        <begin position="393"/>
        <end position="417"/>
    </location>
</feature>
<feature type="transmembrane region" description="Helical" evidence="10">
    <location>
        <begin position="6"/>
        <end position="24"/>
    </location>
</feature>
<dbReference type="PANTHER" id="PTHR10110">
    <property type="entry name" value="SODIUM/HYDROGEN EXCHANGER"/>
    <property type="match status" value="1"/>
</dbReference>
<feature type="transmembrane region" description="Helical" evidence="10">
    <location>
        <begin position="261"/>
        <end position="278"/>
    </location>
</feature>
<dbReference type="GO" id="GO:0051453">
    <property type="term" value="P:regulation of intracellular pH"/>
    <property type="evidence" value="ECO:0007669"/>
    <property type="project" value="TreeGrafter"/>
</dbReference>
<evidence type="ECO:0000256" key="1">
    <source>
        <dbReference type="ARBA" id="ARBA00004141"/>
    </source>
</evidence>
<dbReference type="GO" id="GO:0015385">
    <property type="term" value="F:sodium:proton antiporter activity"/>
    <property type="evidence" value="ECO:0007669"/>
    <property type="project" value="InterPro"/>
</dbReference>
<name>A0A8S1WTL8_PAROT</name>
<feature type="domain" description="Cation/H+ exchanger transmembrane" evidence="11">
    <location>
        <begin position="37"/>
        <end position="419"/>
    </location>
</feature>
<evidence type="ECO:0000256" key="9">
    <source>
        <dbReference type="RuleBase" id="RU003722"/>
    </source>
</evidence>
<keyword evidence="6 9" id="KW-0406">Ion transport</keyword>
<dbReference type="GO" id="GO:0098719">
    <property type="term" value="P:sodium ion import across plasma membrane"/>
    <property type="evidence" value="ECO:0007669"/>
    <property type="project" value="TreeGrafter"/>
</dbReference>
<dbReference type="OrthoDB" id="196264at2759"/>
<evidence type="ECO:0000256" key="3">
    <source>
        <dbReference type="ARBA" id="ARBA00022692"/>
    </source>
</evidence>